<reference evidence="3 4" key="1">
    <citation type="journal article" date="2010" name="Nature">
        <title>The Ectocarpus genome and the independent evolution of multicellularity in brown algae.</title>
        <authorList>
            <person name="Cock J.M."/>
            <person name="Sterck L."/>
            <person name="Rouze P."/>
            <person name="Scornet D."/>
            <person name="Allen A.E."/>
            <person name="Amoutzias G."/>
            <person name="Anthouard V."/>
            <person name="Artiguenave F."/>
            <person name="Aury J.M."/>
            <person name="Badger J.H."/>
            <person name="Beszteri B."/>
            <person name="Billiau K."/>
            <person name="Bonnet E."/>
            <person name="Bothwell J.H."/>
            <person name="Bowler C."/>
            <person name="Boyen C."/>
            <person name="Brownlee C."/>
            <person name="Carrano C.J."/>
            <person name="Charrier B."/>
            <person name="Cho G.Y."/>
            <person name="Coelho S.M."/>
            <person name="Collen J."/>
            <person name="Corre E."/>
            <person name="Da Silva C."/>
            <person name="Delage L."/>
            <person name="Delaroque N."/>
            <person name="Dittami S.M."/>
            <person name="Doulbeau S."/>
            <person name="Elias M."/>
            <person name="Farnham G."/>
            <person name="Gachon C.M."/>
            <person name="Gschloessl B."/>
            <person name="Heesch S."/>
            <person name="Jabbari K."/>
            <person name="Jubin C."/>
            <person name="Kawai H."/>
            <person name="Kimura K."/>
            <person name="Kloareg B."/>
            <person name="Kupper F.C."/>
            <person name="Lang D."/>
            <person name="Le Bail A."/>
            <person name="Leblanc C."/>
            <person name="Lerouge P."/>
            <person name="Lohr M."/>
            <person name="Lopez P.J."/>
            <person name="Martens C."/>
            <person name="Maumus F."/>
            <person name="Michel G."/>
            <person name="Miranda-Saavedra D."/>
            <person name="Morales J."/>
            <person name="Moreau H."/>
            <person name="Motomura T."/>
            <person name="Nagasato C."/>
            <person name="Napoli C.A."/>
            <person name="Nelson D.R."/>
            <person name="Nyvall-Collen P."/>
            <person name="Peters A.F."/>
            <person name="Pommier C."/>
            <person name="Potin P."/>
            <person name="Poulain J."/>
            <person name="Quesneville H."/>
            <person name="Read B."/>
            <person name="Rensing S.A."/>
            <person name="Ritter A."/>
            <person name="Rousvoal S."/>
            <person name="Samanta M."/>
            <person name="Samson G."/>
            <person name="Schroeder D.C."/>
            <person name="Segurens B."/>
            <person name="Strittmatter M."/>
            <person name="Tonon T."/>
            <person name="Tregear J.W."/>
            <person name="Valentin K."/>
            <person name="von Dassow P."/>
            <person name="Yamagishi T."/>
            <person name="Van de Peer Y."/>
            <person name="Wincker P."/>
        </authorList>
    </citation>
    <scope>NUCLEOTIDE SEQUENCE [LARGE SCALE GENOMIC DNA]</scope>
    <source>
        <strain evidence="4">Ec32 / CCAP1310/4</strain>
    </source>
</reference>
<evidence type="ECO:0000256" key="2">
    <source>
        <dbReference type="SAM" id="Phobius"/>
    </source>
</evidence>
<accession>D7FRJ9</accession>
<keyword evidence="2" id="KW-0472">Membrane</keyword>
<feature type="transmembrane region" description="Helical" evidence="2">
    <location>
        <begin position="807"/>
        <end position="827"/>
    </location>
</feature>
<organism evidence="3 4">
    <name type="scientific">Ectocarpus siliculosus</name>
    <name type="common">Brown alga</name>
    <name type="synonym">Conferva siliculosa</name>
    <dbReference type="NCBI Taxonomy" id="2880"/>
    <lineage>
        <taxon>Eukaryota</taxon>
        <taxon>Sar</taxon>
        <taxon>Stramenopiles</taxon>
        <taxon>Ochrophyta</taxon>
        <taxon>PX clade</taxon>
        <taxon>Phaeophyceae</taxon>
        <taxon>Ectocarpales</taxon>
        <taxon>Ectocarpaceae</taxon>
        <taxon>Ectocarpus</taxon>
    </lineage>
</organism>
<sequence length="850" mass="91559">MEVGGGVLQQAAVKSDDTIVLELAPGGRWAESNGSLMLVEAEHGGKQLITDPVLVASVIPTPTVYPSDRILYLTVSPHVMINGTNFDTKTTALFFSPSLSDGTDVTILVKSSTMIWVSLVQKVEGTHWADEPGPLKLVAIDTGAGRLLLREDLGGVTIAEMQADMKGHSLSVETHEEVTMYQSSKVLTIAGQGFNSSYTRFRFANSLVEGKNFTQVVTPESATFALEEGSKWRQDAPSWPAPLVLLAADAGDGFVPLGATTAKAGRKVATIFEDPRLEPSLQEIGRTLTHELYLRGTGFTKAFPPIIAFEPLADREDPEERDAPIDRDDFMVQVVNRTAVKLSLASFGGGWMPRGETGNLRVRAINTGGGMYTMNEPVPIAVVVSDDDPHRSGIHLKPDYVTQLYQSSKNKLILEGEGFPTDKEAHLEFGFGGPKEGTFSCSTLSETQLAVTLVGDDKWAHQGGPLFLLKAKFGEAEQGDEGEVDYTSPGLKVATILDDPSVSESHLHAYASHTKHITIHGIGFLSTFNFHVKPQLVLSPTLVGDYEIKEQGWTDETVTISLSTDPGAMWANVRADDKTVEVKVVSVDTGGGEVFMPGGGIVIAEVRKDDATFNCEDSCVYANDGQCDEDRDGVEAVNWSGAMTDSIGESESFTSQASGSRGYLGSSAMPGEDSDDLVLVNSPSCPLGTDCTDCGLELAEDGRCTNTCRFARDGVCDDRRAVGLCADGTDCQDCGPWDQSNFTEVVEYATSFSDAYDDDGFLANDANHPILDGQTGNGIGRFKRVFVKHNSIRKESDKAEGVFMETLWAAIVLVGCSVTTYLTVLVVRCARGEKVELPVPTNPDLDRSRR</sequence>
<dbReference type="EMBL" id="FN649739">
    <property type="protein sequence ID" value="CBJ30790.1"/>
    <property type="molecule type" value="Genomic_DNA"/>
</dbReference>
<proteinExistence type="predicted"/>
<dbReference type="InParanoid" id="D7FRJ9"/>
<dbReference type="OrthoDB" id="203816at2759"/>
<dbReference type="OMA" id="THTHELW"/>
<evidence type="ECO:0000256" key="1">
    <source>
        <dbReference type="SAM" id="MobiDB-lite"/>
    </source>
</evidence>
<evidence type="ECO:0000313" key="4">
    <source>
        <dbReference type="Proteomes" id="UP000002630"/>
    </source>
</evidence>
<dbReference type="Proteomes" id="UP000002630">
    <property type="component" value="Linkage Group LG14"/>
</dbReference>
<protein>
    <submittedName>
        <fullName evidence="3">Trypsin domain protein</fullName>
    </submittedName>
</protein>
<feature type="region of interest" description="Disordered" evidence="1">
    <location>
        <begin position="645"/>
        <end position="667"/>
    </location>
</feature>
<keyword evidence="2" id="KW-0812">Transmembrane</keyword>
<keyword evidence="4" id="KW-1185">Reference proteome</keyword>
<name>D7FRJ9_ECTSI</name>
<feature type="compositionally biased region" description="Polar residues" evidence="1">
    <location>
        <begin position="645"/>
        <end position="659"/>
    </location>
</feature>
<gene>
    <name evidence="3" type="ORF">Esi_0215_0037</name>
</gene>
<keyword evidence="2" id="KW-1133">Transmembrane helix</keyword>
<dbReference type="EMBL" id="FN648393">
    <property type="protein sequence ID" value="CBJ30790.1"/>
    <property type="molecule type" value="Genomic_DNA"/>
</dbReference>
<evidence type="ECO:0000313" key="3">
    <source>
        <dbReference type="EMBL" id="CBJ30790.1"/>
    </source>
</evidence>
<dbReference type="AlphaFoldDB" id="D7FRJ9"/>